<evidence type="ECO:0000313" key="2">
    <source>
        <dbReference type="Proteomes" id="UP000805193"/>
    </source>
</evidence>
<evidence type="ECO:0000313" key="1">
    <source>
        <dbReference type="EMBL" id="KAG0423199.1"/>
    </source>
</evidence>
<comment type="caution">
    <text evidence="1">The sequence shown here is derived from an EMBL/GenBank/DDBJ whole genome shotgun (WGS) entry which is preliminary data.</text>
</comment>
<feature type="non-terminal residue" evidence="1">
    <location>
        <position position="1"/>
    </location>
</feature>
<dbReference type="Proteomes" id="UP000805193">
    <property type="component" value="Unassembled WGS sequence"/>
</dbReference>
<keyword evidence="2" id="KW-1185">Reference proteome</keyword>
<reference evidence="1 2" key="1">
    <citation type="journal article" date="2020" name="Cell">
        <title>Large-Scale Comparative Analyses of Tick Genomes Elucidate Their Genetic Diversity and Vector Capacities.</title>
        <authorList>
            <consortium name="Tick Genome and Microbiome Consortium (TIGMIC)"/>
            <person name="Jia N."/>
            <person name="Wang J."/>
            <person name="Shi W."/>
            <person name="Du L."/>
            <person name="Sun Y."/>
            <person name="Zhan W."/>
            <person name="Jiang J.F."/>
            <person name="Wang Q."/>
            <person name="Zhang B."/>
            <person name="Ji P."/>
            <person name="Bell-Sakyi L."/>
            <person name="Cui X.M."/>
            <person name="Yuan T.T."/>
            <person name="Jiang B.G."/>
            <person name="Yang W.F."/>
            <person name="Lam T.T."/>
            <person name="Chang Q.C."/>
            <person name="Ding S.J."/>
            <person name="Wang X.J."/>
            <person name="Zhu J.G."/>
            <person name="Ruan X.D."/>
            <person name="Zhao L."/>
            <person name="Wei J.T."/>
            <person name="Ye R.Z."/>
            <person name="Que T.C."/>
            <person name="Du C.H."/>
            <person name="Zhou Y.H."/>
            <person name="Cheng J.X."/>
            <person name="Dai P.F."/>
            <person name="Guo W.B."/>
            <person name="Han X.H."/>
            <person name="Huang E.J."/>
            <person name="Li L.F."/>
            <person name="Wei W."/>
            <person name="Gao Y.C."/>
            <person name="Liu J.Z."/>
            <person name="Shao H.Z."/>
            <person name="Wang X."/>
            <person name="Wang C.C."/>
            <person name="Yang T.C."/>
            <person name="Huo Q.B."/>
            <person name="Li W."/>
            <person name="Chen H.Y."/>
            <person name="Chen S.E."/>
            <person name="Zhou L.G."/>
            <person name="Ni X.B."/>
            <person name="Tian J.H."/>
            <person name="Sheng Y."/>
            <person name="Liu T."/>
            <person name="Pan Y.S."/>
            <person name="Xia L.Y."/>
            <person name="Li J."/>
            <person name="Zhao F."/>
            <person name="Cao W.C."/>
        </authorList>
    </citation>
    <scope>NUCLEOTIDE SEQUENCE [LARGE SCALE GENOMIC DNA]</scope>
    <source>
        <strain evidence="1">Iper-2018</strain>
    </source>
</reference>
<gene>
    <name evidence="1" type="ORF">HPB47_001012</name>
</gene>
<protein>
    <submittedName>
        <fullName evidence="1">Uncharacterized protein</fullName>
    </submittedName>
</protein>
<name>A0AC60PQJ0_IXOPE</name>
<organism evidence="1 2">
    <name type="scientific">Ixodes persulcatus</name>
    <name type="common">Taiga tick</name>
    <dbReference type="NCBI Taxonomy" id="34615"/>
    <lineage>
        <taxon>Eukaryota</taxon>
        <taxon>Metazoa</taxon>
        <taxon>Ecdysozoa</taxon>
        <taxon>Arthropoda</taxon>
        <taxon>Chelicerata</taxon>
        <taxon>Arachnida</taxon>
        <taxon>Acari</taxon>
        <taxon>Parasitiformes</taxon>
        <taxon>Ixodida</taxon>
        <taxon>Ixodoidea</taxon>
        <taxon>Ixodidae</taxon>
        <taxon>Ixodinae</taxon>
        <taxon>Ixodes</taxon>
    </lineage>
</organism>
<proteinExistence type="predicted"/>
<dbReference type="EMBL" id="JABSTQ010010132">
    <property type="protein sequence ID" value="KAG0423199.1"/>
    <property type="molecule type" value="Genomic_DNA"/>
</dbReference>
<sequence>DAEPERMHPLVSYQEITQHYRLTRRTYPPAQKSLPREQERTLRALQVNTFPHPTRNHLLAPTDFSPQCRFCGEPGSLRHMIPHPLPHELWERALASSDLDDQLRVVARAQDAARAQGILD</sequence>
<accession>A0AC60PQJ0</accession>